<dbReference type="AlphaFoldDB" id="Q54S54"/>
<gene>
    <name evidence="1" type="ORF">DDB_G0282659</name>
</gene>
<dbReference type="PhylomeDB" id="Q54S54"/>
<dbReference type="GeneID" id="8623726"/>
<evidence type="ECO:0000313" key="2">
    <source>
        <dbReference type="Proteomes" id="UP000002195"/>
    </source>
</evidence>
<dbReference type="HOGENOM" id="CLU_1296444_0_0_1"/>
<name>Q54S54_DICDI</name>
<keyword evidence="2" id="KW-1185">Reference proteome</keyword>
<dbReference type="Proteomes" id="UP000002195">
    <property type="component" value="Unassembled WGS sequence"/>
</dbReference>
<dbReference type="PaxDb" id="44689-DDB0204901"/>
<sequence>MNNDPYGHLFFNCQHTINFINHDKLKYFIYKNCNGNKNWSLTKNHTTKFYTLIYKPQTNNKAFKPDPTININFHFAENAQYKKYRFNWNYINTNLDLVRTHAYWNIISLVIHQIWIWLCKSLFDINITQSIDNWNNQINKTTLDYDILKSKWHKLIRLEYSRTLSNFNQYSIKNNLTKTQKETQWSETIKKFKKEWSINTNEPIPTITPPINY</sequence>
<accession>Q54S54</accession>
<dbReference type="RefSeq" id="XP_640185.1">
    <property type="nucleotide sequence ID" value="XM_635093.1"/>
</dbReference>
<dbReference type="dictyBase" id="DDB_G0282659"/>
<dbReference type="EMBL" id="AAFI02000047">
    <property type="protein sequence ID" value="EAL66189.1"/>
    <property type="molecule type" value="Genomic_DNA"/>
</dbReference>
<reference evidence="1 2" key="1">
    <citation type="journal article" date="2005" name="Nature">
        <title>The genome of the social amoeba Dictyostelium discoideum.</title>
        <authorList>
            <consortium name="The Dictyostelium discoideum Sequencing Consortium"/>
            <person name="Eichinger L."/>
            <person name="Pachebat J.A."/>
            <person name="Glockner G."/>
            <person name="Rajandream M.A."/>
            <person name="Sucgang R."/>
            <person name="Berriman M."/>
            <person name="Song J."/>
            <person name="Olsen R."/>
            <person name="Szafranski K."/>
            <person name="Xu Q."/>
            <person name="Tunggal B."/>
            <person name="Kummerfeld S."/>
            <person name="Madera M."/>
            <person name="Konfortov B.A."/>
            <person name="Rivero F."/>
            <person name="Bankier A.T."/>
            <person name="Lehmann R."/>
            <person name="Hamlin N."/>
            <person name="Davies R."/>
            <person name="Gaudet P."/>
            <person name="Fey P."/>
            <person name="Pilcher K."/>
            <person name="Chen G."/>
            <person name="Saunders D."/>
            <person name="Sodergren E."/>
            <person name="Davis P."/>
            <person name="Kerhornou A."/>
            <person name="Nie X."/>
            <person name="Hall N."/>
            <person name="Anjard C."/>
            <person name="Hemphill L."/>
            <person name="Bason N."/>
            <person name="Farbrother P."/>
            <person name="Desany B."/>
            <person name="Just E."/>
            <person name="Morio T."/>
            <person name="Rost R."/>
            <person name="Churcher C."/>
            <person name="Cooper J."/>
            <person name="Haydock S."/>
            <person name="van Driessche N."/>
            <person name="Cronin A."/>
            <person name="Goodhead I."/>
            <person name="Muzny D."/>
            <person name="Mourier T."/>
            <person name="Pain A."/>
            <person name="Lu M."/>
            <person name="Harper D."/>
            <person name="Lindsay R."/>
            <person name="Hauser H."/>
            <person name="James K."/>
            <person name="Quiles M."/>
            <person name="Madan Babu M."/>
            <person name="Saito T."/>
            <person name="Buchrieser C."/>
            <person name="Wardroper A."/>
            <person name="Felder M."/>
            <person name="Thangavelu M."/>
            <person name="Johnson D."/>
            <person name="Knights A."/>
            <person name="Loulseged H."/>
            <person name="Mungall K."/>
            <person name="Oliver K."/>
            <person name="Price C."/>
            <person name="Quail M.A."/>
            <person name="Urushihara H."/>
            <person name="Hernandez J."/>
            <person name="Rabbinowitsch E."/>
            <person name="Steffen D."/>
            <person name="Sanders M."/>
            <person name="Ma J."/>
            <person name="Kohara Y."/>
            <person name="Sharp S."/>
            <person name="Simmonds M."/>
            <person name="Spiegler S."/>
            <person name="Tivey A."/>
            <person name="Sugano S."/>
            <person name="White B."/>
            <person name="Walker D."/>
            <person name="Woodward J."/>
            <person name="Winckler T."/>
            <person name="Tanaka Y."/>
            <person name="Shaulsky G."/>
            <person name="Schleicher M."/>
            <person name="Weinstock G."/>
            <person name="Rosenthal A."/>
            <person name="Cox E.C."/>
            <person name="Chisholm R.L."/>
            <person name="Gibbs R."/>
            <person name="Loomis W.F."/>
            <person name="Platzer M."/>
            <person name="Kay R.R."/>
            <person name="Williams J."/>
            <person name="Dear P.H."/>
            <person name="Noegel A.A."/>
            <person name="Barrell B."/>
            <person name="Kuspa A."/>
        </authorList>
    </citation>
    <scope>NUCLEOTIDE SEQUENCE [LARGE SCALE GENOMIC DNA]</scope>
    <source>
        <strain evidence="1 2">AX4</strain>
    </source>
</reference>
<protein>
    <submittedName>
        <fullName evidence="1">Uncharacterized protein</fullName>
    </submittedName>
</protein>
<proteinExistence type="predicted"/>
<dbReference type="PANTHER" id="PTHR31635">
    <property type="entry name" value="REVERSE TRANSCRIPTASE DOMAIN-CONTAINING PROTEIN-RELATED"/>
    <property type="match status" value="1"/>
</dbReference>
<organism evidence="1 2">
    <name type="scientific">Dictyostelium discoideum</name>
    <name type="common">Social amoeba</name>
    <dbReference type="NCBI Taxonomy" id="44689"/>
    <lineage>
        <taxon>Eukaryota</taxon>
        <taxon>Amoebozoa</taxon>
        <taxon>Evosea</taxon>
        <taxon>Eumycetozoa</taxon>
        <taxon>Dictyostelia</taxon>
        <taxon>Dictyosteliales</taxon>
        <taxon>Dictyosteliaceae</taxon>
        <taxon>Dictyostelium</taxon>
    </lineage>
</organism>
<dbReference type="PANTHER" id="PTHR31635:SF196">
    <property type="entry name" value="REVERSE TRANSCRIPTASE DOMAIN-CONTAINING PROTEIN-RELATED"/>
    <property type="match status" value="1"/>
</dbReference>
<dbReference type="InParanoid" id="Q54S54"/>
<dbReference type="KEGG" id="ddi:DDB_G0282659"/>
<comment type="caution">
    <text evidence="1">The sequence shown here is derived from an EMBL/GenBank/DDBJ whole genome shotgun (WGS) entry which is preliminary data.</text>
</comment>
<evidence type="ECO:0000313" key="1">
    <source>
        <dbReference type="EMBL" id="EAL66189.1"/>
    </source>
</evidence>